<keyword evidence="2" id="KW-1185">Reference proteome</keyword>
<dbReference type="KEGG" id="ssl:SS1G_02665"/>
<dbReference type="EMBL" id="CH476623">
    <property type="protein sequence ID" value="EDN99807.1"/>
    <property type="molecule type" value="Genomic_DNA"/>
</dbReference>
<evidence type="ECO:0000313" key="2">
    <source>
        <dbReference type="Proteomes" id="UP000001312"/>
    </source>
</evidence>
<organism evidence="1 2">
    <name type="scientific">Sclerotinia sclerotiorum (strain ATCC 18683 / 1980 / Ss-1)</name>
    <name type="common">White mold</name>
    <name type="synonym">Whetzelinia sclerotiorum</name>
    <dbReference type="NCBI Taxonomy" id="665079"/>
    <lineage>
        <taxon>Eukaryota</taxon>
        <taxon>Fungi</taxon>
        <taxon>Dikarya</taxon>
        <taxon>Ascomycota</taxon>
        <taxon>Pezizomycotina</taxon>
        <taxon>Leotiomycetes</taxon>
        <taxon>Helotiales</taxon>
        <taxon>Sclerotiniaceae</taxon>
        <taxon>Sclerotinia</taxon>
    </lineage>
</organism>
<gene>
    <name evidence="1" type="ORF">SS1G_02665</name>
</gene>
<dbReference type="GeneID" id="5492951"/>
<protein>
    <submittedName>
        <fullName evidence="1">Uncharacterized protein</fullName>
    </submittedName>
</protein>
<dbReference type="AlphaFoldDB" id="A7EBH9"/>
<dbReference type="Proteomes" id="UP000001312">
    <property type="component" value="Unassembled WGS sequence"/>
</dbReference>
<name>A7EBH9_SCLS1</name>
<evidence type="ECO:0000313" key="1">
    <source>
        <dbReference type="EMBL" id="EDN99807.1"/>
    </source>
</evidence>
<accession>A7EBH9</accession>
<dbReference type="InParanoid" id="A7EBH9"/>
<sequence>MPYRTSYYSYTGIDALFLEQDKHLIWHENVRDVLNG</sequence>
<dbReference type="HOGENOM" id="CLU_3359976_0_0_1"/>
<dbReference type="RefSeq" id="XP_001596445.1">
    <property type="nucleotide sequence ID" value="XM_001596395.1"/>
</dbReference>
<reference evidence="1" key="2">
    <citation type="submission" date="2007-08" db="EMBL/GenBank/DDBJ databases">
        <title>Annotation of the Sclerotinia sclerotiorum 1980 genome.</title>
        <authorList>
            <consortium name="The Broad Institute Genome Sequencing Platform"/>
            <person name="Birren B."/>
            <person name="Galagan J."/>
            <person name="Lander E."/>
            <person name="Devon K."/>
            <person name="Nusbaum C."/>
            <person name="Cuomo C."/>
            <person name="Jaffe D."/>
            <person name="Butler J."/>
            <person name="Alvarez P."/>
            <person name="Gnerre S."/>
            <person name="Grabherr M."/>
            <person name="Kleber M."/>
            <person name="Mauceli E."/>
            <person name="Brockman W."/>
            <person name="Rounsley S."/>
            <person name="Young S."/>
            <person name="LaButti K."/>
            <person name="Pushparaj V."/>
            <person name="DeCaprio D."/>
            <person name="Crawford M."/>
            <person name="Koehrsen M."/>
            <person name="Engels R."/>
            <person name="Montgomery P."/>
            <person name="Pearson M."/>
            <person name="Howarth C."/>
            <person name="Yandava C."/>
            <person name="Kodira C."/>
            <person name="Zeng Q."/>
            <person name="Alvarado L."/>
            <person name="O'Leary S."/>
            <person name="Dickman M.B."/>
            <person name="Kohn L."/>
            <person name="Rollins J."/>
        </authorList>
    </citation>
    <scope>NUCLEOTIDE SEQUENCE</scope>
    <source>
        <strain evidence="1">1980</strain>
    </source>
</reference>
<proteinExistence type="predicted"/>
<reference evidence="1" key="1">
    <citation type="submission" date="2005-06" db="EMBL/GenBank/DDBJ databases">
        <authorList>
            <consortium name="The Genome Sequencing Platform"/>
            <consortium name="The Genome Assembly Team"/>
            <person name="Lander E."/>
            <person name="Birren B."/>
            <person name="Cuomo C."/>
        </authorList>
    </citation>
    <scope>NUCLEOTIDE SEQUENCE</scope>
    <source>
        <strain evidence="1">1980</strain>
    </source>
</reference>